<gene>
    <name evidence="2" type="ordered locus">SL003B_3207</name>
</gene>
<name>F2IXK6_POLGS</name>
<evidence type="ECO:0000256" key="1">
    <source>
        <dbReference type="SAM" id="Phobius"/>
    </source>
</evidence>
<dbReference type="STRING" id="991905.SL003B_3207"/>
<evidence type="ECO:0000313" key="3">
    <source>
        <dbReference type="Proteomes" id="UP000008130"/>
    </source>
</evidence>
<keyword evidence="1" id="KW-0472">Membrane</keyword>
<dbReference type="InterPro" id="IPR018037">
    <property type="entry name" value="FixH_proteobacterial"/>
</dbReference>
<evidence type="ECO:0000313" key="2">
    <source>
        <dbReference type="EMBL" id="ADZ71629.1"/>
    </source>
</evidence>
<keyword evidence="1" id="KW-0812">Transmembrane</keyword>
<dbReference type="OrthoDB" id="1495896at2"/>
<dbReference type="HOGENOM" id="CLU_111458_0_0_5"/>
<dbReference type="PATRIC" id="fig|991905.3.peg.3298"/>
<dbReference type="KEGG" id="pgv:SL003B_3207"/>
<proteinExistence type="predicted"/>
<dbReference type="RefSeq" id="WP_013653938.1">
    <property type="nucleotide sequence ID" value="NC_015259.1"/>
</dbReference>
<reference evidence="2 3" key="1">
    <citation type="journal article" date="2011" name="J. Bacteriol.">
        <title>Complete genome sequence of Polymorphum gilvum SL003B-26A1T, a crude oil-degrading bacterium from oil-polluted saline soil.</title>
        <authorList>
            <person name="Li S.G."/>
            <person name="Tang Y.Q."/>
            <person name="Nie Y."/>
            <person name="Cai M."/>
            <person name="Wu X.L."/>
        </authorList>
    </citation>
    <scope>NUCLEOTIDE SEQUENCE [LARGE SCALE GENOMIC DNA]</scope>
    <source>
        <strain evidence="3">LMG 25793 / CGMCC 1.9160 / SL003B-26A1</strain>
    </source>
</reference>
<protein>
    <submittedName>
        <fullName evidence="2">FixH superfamily</fullName>
    </submittedName>
</protein>
<dbReference type="AlphaFoldDB" id="F2IXK6"/>
<keyword evidence="1" id="KW-1133">Transmembrane helix</keyword>
<dbReference type="InterPro" id="IPR008620">
    <property type="entry name" value="FixH"/>
</dbReference>
<dbReference type="PIRSF" id="PIRSF011386">
    <property type="entry name" value="FixH"/>
    <property type="match status" value="1"/>
</dbReference>
<feature type="transmembrane region" description="Helical" evidence="1">
    <location>
        <begin position="26"/>
        <end position="49"/>
    </location>
</feature>
<dbReference type="Pfam" id="PF05751">
    <property type="entry name" value="FixH"/>
    <property type="match status" value="1"/>
</dbReference>
<accession>F2IXK6</accession>
<organism evidence="2 3">
    <name type="scientific">Polymorphum gilvum (strain LMG 25793 / CGMCC 1.9160 / SL003B-26A1)</name>
    <dbReference type="NCBI Taxonomy" id="991905"/>
    <lineage>
        <taxon>Bacteria</taxon>
        <taxon>Pseudomonadati</taxon>
        <taxon>Pseudomonadota</taxon>
        <taxon>Alphaproteobacteria</taxon>
        <taxon>Rhodobacterales</taxon>
        <taxon>Paracoccaceae</taxon>
        <taxon>Polymorphum</taxon>
    </lineage>
</organism>
<dbReference type="eggNOG" id="COG5456">
    <property type="taxonomic scope" value="Bacteria"/>
</dbReference>
<sequence length="178" mass="18897">MSTIGNAGPIRDADSSGGKPMTGRTVLLWLVGFFGVIFAANAVFLWVALGSFPGVVVESSYTAGQLYNQEIAAAREQAARGWAVEAGLDRSAGGTARIVVRARDGAGLPVTGVAFTARLNHPTRQGADHLILLQEEETGRFVGHTEASLDAGNWNLILEAEGGEGRVFRSENRLFLKE</sequence>
<dbReference type="Proteomes" id="UP000008130">
    <property type="component" value="Chromosome"/>
</dbReference>
<keyword evidence="3" id="KW-1185">Reference proteome</keyword>
<dbReference type="EMBL" id="CP002568">
    <property type="protein sequence ID" value="ADZ71629.1"/>
    <property type="molecule type" value="Genomic_DNA"/>
</dbReference>